<dbReference type="SMART" id="SM01134">
    <property type="entry name" value="DeoRC"/>
    <property type="match status" value="1"/>
</dbReference>
<dbReference type="PANTHER" id="PTHR30363:SF44">
    <property type="entry name" value="AGA OPERON TRANSCRIPTIONAL REPRESSOR-RELATED"/>
    <property type="match status" value="1"/>
</dbReference>
<dbReference type="AlphaFoldDB" id="D8MRB7"/>
<dbReference type="SMART" id="SM00420">
    <property type="entry name" value="HTH_DEOR"/>
    <property type="match status" value="1"/>
</dbReference>
<keyword evidence="1" id="KW-0805">Transcription regulation</keyword>
<dbReference type="Pfam" id="PF08220">
    <property type="entry name" value="HTH_DeoR"/>
    <property type="match status" value="1"/>
</dbReference>
<dbReference type="InterPro" id="IPR050313">
    <property type="entry name" value="Carb_Metab_HTH_regulators"/>
</dbReference>
<accession>D8MRB7</accession>
<dbReference type="HOGENOM" id="CLU_060699_1_4_6"/>
<dbReference type="InterPro" id="IPR036388">
    <property type="entry name" value="WH-like_DNA-bd_sf"/>
</dbReference>
<dbReference type="STRING" id="634500.EbC_18430"/>
<reference evidence="4 5" key="1">
    <citation type="journal article" date="2010" name="BMC Genomics">
        <title>Genome comparison of the epiphytic bacteria Erwinia billingiae and E. tasmaniensis with the pear pathogen E. pyrifoliae.</title>
        <authorList>
            <person name="Kube M."/>
            <person name="Migdoll A.M."/>
            <person name="Gehring I."/>
            <person name="Heitmann K."/>
            <person name="Mayer Y."/>
            <person name="Kuhl H."/>
            <person name="Knaust F."/>
            <person name="Geider K."/>
            <person name="Reinhardt R."/>
        </authorList>
    </citation>
    <scope>NUCLEOTIDE SEQUENCE [LARGE SCALE GENOMIC DNA]</scope>
    <source>
        <strain evidence="4 5">Eb661</strain>
    </source>
</reference>
<dbReference type="SUPFAM" id="SSF100950">
    <property type="entry name" value="NagB/RpiA/CoA transferase-like"/>
    <property type="match status" value="1"/>
</dbReference>
<dbReference type="Pfam" id="PF00455">
    <property type="entry name" value="DeoRC"/>
    <property type="match status" value="1"/>
</dbReference>
<dbReference type="GO" id="GO:0003700">
    <property type="term" value="F:DNA-binding transcription factor activity"/>
    <property type="evidence" value="ECO:0007669"/>
    <property type="project" value="InterPro"/>
</dbReference>
<evidence type="ECO:0000259" key="3">
    <source>
        <dbReference type="PROSITE" id="PS51000"/>
    </source>
</evidence>
<organism evidence="5">
    <name type="scientific">Erwinia billingiae (strain Eb661)</name>
    <dbReference type="NCBI Taxonomy" id="634500"/>
    <lineage>
        <taxon>Bacteria</taxon>
        <taxon>Pseudomonadati</taxon>
        <taxon>Pseudomonadota</taxon>
        <taxon>Gammaproteobacteria</taxon>
        <taxon>Enterobacterales</taxon>
        <taxon>Erwiniaceae</taxon>
        <taxon>Erwinia</taxon>
    </lineage>
</organism>
<proteinExistence type="predicted"/>
<dbReference type="PANTHER" id="PTHR30363">
    <property type="entry name" value="HTH-TYPE TRANSCRIPTIONAL REGULATOR SRLR-RELATED"/>
    <property type="match status" value="1"/>
</dbReference>
<name>D8MRB7_ERWBE</name>
<dbReference type="InterPro" id="IPR001034">
    <property type="entry name" value="DeoR_HTH"/>
</dbReference>
<keyword evidence="5" id="KW-1185">Reference proteome</keyword>
<sequence>MAVWRGFSPVQQVKGEFRLKSKSEQLADMQQRREKILEMIREDGTVTVKMLTEAFGLTEATIRTDLRVLQKEGHVQRYHGGATLMTGKQNTGALMLERQTHLDEKDAIGRLAAEHIENGDTVIFDSGTTTTAIAHHLGHINKLSVVTTAVNIALMLGGEPGVNILLTGGTFKFPTLSTSGEKAASFFENVLAEKLFLATACISPKLGLSFPSETDIKVKSAMIRSASTVYVVADSSKIDKVSMFALPCDWSNIQYLITDSGISAESTEAFEALGVRVLIARG</sequence>
<gene>
    <name evidence="4" type="primary">xytR</name>
    <name evidence="4" type="ordered locus">EbC_18430</name>
</gene>
<dbReference type="EMBL" id="FP236843">
    <property type="protein sequence ID" value="CAX59374.1"/>
    <property type="molecule type" value="Genomic_DNA"/>
</dbReference>
<evidence type="ECO:0000256" key="2">
    <source>
        <dbReference type="ARBA" id="ARBA00023163"/>
    </source>
</evidence>
<dbReference type="Gene3D" id="3.30.750.70">
    <property type="entry name" value="4-hydroxybutyrate coenzyme like domains"/>
    <property type="match status" value="1"/>
</dbReference>
<dbReference type="SUPFAM" id="SSF46785">
    <property type="entry name" value="Winged helix' DNA-binding domain"/>
    <property type="match status" value="1"/>
</dbReference>
<dbReference type="PROSITE" id="PS51000">
    <property type="entry name" value="HTH_DEOR_2"/>
    <property type="match status" value="1"/>
</dbReference>
<evidence type="ECO:0000256" key="1">
    <source>
        <dbReference type="ARBA" id="ARBA00023015"/>
    </source>
</evidence>
<dbReference type="InterPro" id="IPR037171">
    <property type="entry name" value="NagB/RpiA_transferase-like"/>
</dbReference>
<dbReference type="KEGG" id="ebi:EbC_18430"/>
<dbReference type="Gene3D" id="1.10.10.10">
    <property type="entry name" value="Winged helix-like DNA-binding domain superfamily/Winged helix DNA-binding domain"/>
    <property type="match status" value="1"/>
</dbReference>
<keyword evidence="2" id="KW-0804">Transcription</keyword>
<protein>
    <submittedName>
        <fullName evidence="4">Putative DeoR-family transcriptional regulator</fullName>
    </submittedName>
</protein>
<evidence type="ECO:0000313" key="4">
    <source>
        <dbReference type="EMBL" id="CAX59374.1"/>
    </source>
</evidence>
<dbReference type="eggNOG" id="COG1349">
    <property type="taxonomic scope" value="Bacteria"/>
</dbReference>
<dbReference type="Proteomes" id="UP000008793">
    <property type="component" value="Chromosome"/>
</dbReference>
<dbReference type="InterPro" id="IPR036390">
    <property type="entry name" value="WH_DNA-bd_sf"/>
</dbReference>
<feature type="domain" description="HTH deoR-type" evidence="3">
    <location>
        <begin position="29"/>
        <end position="84"/>
    </location>
</feature>
<dbReference type="InterPro" id="IPR014036">
    <property type="entry name" value="DeoR-like_C"/>
</dbReference>
<evidence type="ECO:0000313" key="5">
    <source>
        <dbReference type="Proteomes" id="UP000008793"/>
    </source>
</evidence>